<protein>
    <submittedName>
        <fullName evidence="2">Uncharacterized protein</fullName>
    </submittedName>
</protein>
<comment type="caution">
    <text evidence="2">The sequence shown here is derived from an EMBL/GenBank/DDBJ whole genome shotgun (WGS) entry which is preliminary data.</text>
</comment>
<evidence type="ECO:0000313" key="3">
    <source>
        <dbReference type="Proteomes" id="UP000249842"/>
    </source>
</evidence>
<feature type="signal peptide" evidence="1">
    <location>
        <begin position="1"/>
        <end position="19"/>
    </location>
</feature>
<keyword evidence="1" id="KW-0732">Signal</keyword>
<keyword evidence="3" id="KW-1185">Reference proteome</keyword>
<feature type="chain" id="PRO_5016276306" evidence="1">
    <location>
        <begin position="20"/>
        <end position="80"/>
    </location>
</feature>
<dbReference type="EMBL" id="QFYP01000001">
    <property type="protein sequence ID" value="RAK58416.1"/>
    <property type="molecule type" value="Genomic_DNA"/>
</dbReference>
<organism evidence="2 3">
    <name type="scientific">Phenylobacterium hankyongense</name>
    <dbReference type="NCBI Taxonomy" id="1813876"/>
    <lineage>
        <taxon>Bacteria</taxon>
        <taxon>Pseudomonadati</taxon>
        <taxon>Pseudomonadota</taxon>
        <taxon>Alphaproteobacteria</taxon>
        <taxon>Caulobacterales</taxon>
        <taxon>Caulobacteraceae</taxon>
        <taxon>Phenylobacterium</taxon>
    </lineage>
</organism>
<dbReference type="RefSeq" id="WP_111455688.1">
    <property type="nucleotide sequence ID" value="NZ_QFYP01000001.1"/>
</dbReference>
<dbReference type="Proteomes" id="UP000249842">
    <property type="component" value="Unassembled WGS sequence"/>
</dbReference>
<name>A0A328AXJ7_9CAUL</name>
<evidence type="ECO:0000256" key="1">
    <source>
        <dbReference type="SAM" id="SignalP"/>
    </source>
</evidence>
<sequence>MFLTGLVVLGGLSACARLAAGLTEPEQLSRTDGDRIKVWAKWPGDDLYPTAARYCANRGATPRMVTSTQGSATYVCEPDQ</sequence>
<proteinExistence type="predicted"/>
<dbReference type="AlphaFoldDB" id="A0A328AXJ7"/>
<dbReference type="OrthoDB" id="103324at2"/>
<evidence type="ECO:0000313" key="2">
    <source>
        <dbReference type="EMBL" id="RAK58416.1"/>
    </source>
</evidence>
<accession>A0A328AXJ7</accession>
<reference evidence="3" key="1">
    <citation type="submission" date="2018-05" db="EMBL/GenBank/DDBJ databases">
        <authorList>
            <person name="Li X."/>
        </authorList>
    </citation>
    <scope>NUCLEOTIDE SEQUENCE [LARGE SCALE GENOMIC DNA]</scope>
    <source>
        <strain evidence="3">HKS-05</strain>
    </source>
</reference>
<gene>
    <name evidence="2" type="ORF">DJ021_00645</name>
</gene>